<protein>
    <submittedName>
        <fullName evidence="2">Uncharacterized protein</fullName>
    </submittedName>
</protein>
<keyword evidence="3" id="KW-1185">Reference proteome</keyword>
<gene>
    <name evidence="2" type="ORF">Cantr_09044</name>
</gene>
<sequence length="122" mass="13440">MFRLTRPIQRIPSSKIVSFNSRRMLTMGTKGQPTWPLPAYLVKNYAHSTWNLLGWAIAFLVLLVDWPAGIVGGFDVAHNVPSDHGSQVHLKRVGWGGFDATVDIPHAYVGLGKDEAAGEDDE</sequence>
<name>A0A367Y9Q9_9ASCO</name>
<keyword evidence="1" id="KW-0812">Transmembrane</keyword>
<feature type="transmembrane region" description="Helical" evidence="1">
    <location>
        <begin position="52"/>
        <end position="74"/>
    </location>
</feature>
<comment type="caution">
    <text evidence="2">The sequence shown here is derived from an EMBL/GenBank/DDBJ whole genome shotgun (WGS) entry which is preliminary data.</text>
</comment>
<dbReference type="AlphaFoldDB" id="A0A367Y9Q9"/>
<organism evidence="2 3">
    <name type="scientific">Candida viswanathii</name>
    <dbReference type="NCBI Taxonomy" id="5486"/>
    <lineage>
        <taxon>Eukaryota</taxon>
        <taxon>Fungi</taxon>
        <taxon>Dikarya</taxon>
        <taxon>Ascomycota</taxon>
        <taxon>Saccharomycotina</taxon>
        <taxon>Pichiomycetes</taxon>
        <taxon>Debaryomycetaceae</taxon>
        <taxon>Candida/Lodderomyces clade</taxon>
        <taxon>Candida</taxon>
    </lineage>
</organism>
<evidence type="ECO:0000256" key="1">
    <source>
        <dbReference type="SAM" id="Phobius"/>
    </source>
</evidence>
<reference evidence="2 3" key="1">
    <citation type="submission" date="2018-06" db="EMBL/GenBank/DDBJ databases">
        <title>Whole genome sequencing of Candida tropicalis (genome annotated by CSBL at Korea University).</title>
        <authorList>
            <person name="Ahn J."/>
        </authorList>
    </citation>
    <scope>NUCLEOTIDE SEQUENCE [LARGE SCALE GENOMIC DNA]</scope>
    <source>
        <strain evidence="2 3">ATCC 20962</strain>
    </source>
</reference>
<dbReference type="Proteomes" id="UP000253472">
    <property type="component" value="Unassembled WGS sequence"/>
</dbReference>
<proteinExistence type="predicted"/>
<dbReference type="EMBL" id="QLNQ01000025">
    <property type="protein sequence ID" value="RCK62613.1"/>
    <property type="molecule type" value="Genomic_DNA"/>
</dbReference>
<evidence type="ECO:0000313" key="3">
    <source>
        <dbReference type="Proteomes" id="UP000253472"/>
    </source>
</evidence>
<keyword evidence="1" id="KW-1133">Transmembrane helix</keyword>
<evidence type="ECO:0000313" key="2">
    <source>
        <dbReference type="EMBL" id="RCK62613.1"/>
    </source>
</evidence>
<keyword evidence="1" id="KW-0472">Membrane</keyword>
<accession>A0A367Y9Q9</accession>
<dbReference type="OrthoDB" id="4003809at2759"/>